<proteinExistence type="predicted"/>
<feature type="region of interest" description="Disordered" evidence="5">
    <location>
        <begin position="1"/>
        <end position="21"/>
    </location>
</feature>
<evidence type="ECO:0000259" key="6">
    <source>
        <dbReference type="PROSITE" id="PS50178"/>
    </source>
</evidence>
<organism evidence="7 8">
    <name type="scientific">Serilophus lunatus</name>
    <name type="common">silver-breasted broadbill</name>
    <dbReference type="NCBI Taxonomy" id="239386"/>
    <lineage>
        <taxon>Eukaryota</taxon>
        <taxon>Metazoa</taxon>
        <taxon>Chordata</taxon>
        <taxon>Craniata</taxon>
        <taxon>Vertebrata</taxon>
        <taxon>Euteleostomi</taxon>
        <taxon>Archelosauria</taxon>
        <taxon>Archosauria</taxon>
        <taxon>Dinosauria</taxon>
        <taxon>Saurischia</taxon>
        <taxon>Theropoda</taxon>
        <taxon>Coelurosauria</taxon>
        <taxon>Aves</taxon>
        <taxon>Neognathae</taxon>
        <taxon>Neoaves</taxon>
        <taxon>Telluraves</taxon>
        <taxon>Australaves</taxon>
        <taxon>Passeriformes</taxon>
        <taxon>Eurylaimidae</taxon>
        <taxon>Serilophus</taxon>
    </lineage>
</organism>
<feature type="compositionally biased region" description="Low complexity" evidence="5">
    <location>
        <begin position="302"/>
        <end position="320"/>
    </location>
</feature>
<dbReference type="InterPro" id="IPR013083">
    <property type="entry name" value="Znf_RING/FYVE/PHD"/>
</dbReference>
<dbReference type="GO" id="GO:0031901">
    <property type="term" value="C:early endosome membrane"/>
    <property type="evidence" value="ECO:0007669"/>
    <property type="project" value="TreeGrafter"/>
</dbReference>
<feature type="non-terminal residue" evidence="7">
    <location>
        <position position="1"/>
    </location>
</feature>
<dbReference type="OrthoDB" id="5872154at2759"/>
<dbReference type="InterPro" id="IPR011011">
    <property type="entry name" value="Znf_FYVE_PHD"/>
</dbReference>
<sequence>EREAPSLPERQQVHKGPPALPGNCVLPGFSCQTGAEVEVEKKITEEHVGGEECNSSEVPSSVCSSCVPAEGVQTSVPCLPVSVCGSSAGAEGKVNPLPHSAAMEVVTGAAAAPAETSVTDPSVREPCELDWREQREQAAETCGSVVEPSGDGQCDSQSGVGGGESQQMDAFASAFLDLEAEPYGAGVDTLCDESLSPVMGGFAEEEGVIGSDILISDAELDDFLYGQNLQAKALESPDKDSHLLEADADEGILTDMSDMDCVEVTVELGRAKMEEATGINGNVKAPLPGRGPEPAAGHSTCPGQGVAEGGPEAPGPSAHAEGARPKQLPGLSQGAAGQTHTDRTNELDRENQEPSSETPGLPPSGSCASAGENGDPGESSPAAGGGQSPGGPEPLRSPAALPCKQPLWVPDSEAPKCMSCQAKFTFTKRRHHCRACGKVFCGSCCKRKCKLQYMEKEARVCTGCYDDINKGKKGFLSH</sequence>
<feature type="non-terminal residue" evidence="7">
    <location>
        <position position="478"/>
    </location>
</feature>
<feature type="region of interest" description="Disordered" evidence="5">
    <location>
        <begin position="144"/>
        <end position="163"/>
    </location>
</feature>
<dbReference type="SUPFAM" id="SSF57903">
    <property type="entry name" value="FYVE/PHD zinc finger"/>
    <property type="match status" value="1"/>
</dbReference>
<evidence type="ECO:0000256" key="2">
    <source>
        <dbReference type="ARBA" id="ARBA00022771"/>
    </source>
</evidence>
<evidence type="ECO:0000256" key="5">
    <source>
        <dbReference type="SAM" id="MobiDB-lite"/>
    </source>
</evidence>
<feature type="compositionally biased region" description="Basic and acidic residues" evidence="5">
    <location>
        <begin position="340"/>
        <end position="352"/>
    </location>
</feature>
<keyword evidence="3" id="KW-0862">Zinc</keyword>
<gene>
    <name evidence="7" type="primary">Zfyve16_1</name>
    <name evidence="7" type="ORF">SERLUN_R15280</name>
</gene>
<feature type="domain" description="FYVE-type" evidence="6">
    <location>
        <begin position="411"/>
        <end position="469"/>
    </location>
</feature>
<dbReference type="Gene3D" id="3.30.40.10">
    <property type="entry name" value="Zinc/RING finger domain, C3HC4 (zinc finger)"/>
    <property type="match status" value="1"/>
</dbReference>
<protein>
    <submittedName>
        <fullName evidence="7">ZFY16 protein</fullName>
    </submittedName>
</protein>
<keyword evidence="8" id="KW-1185">Reference proteome</keyword>
<dbReference type="InterPro" id="IPR017455">
    <property type="entry name" value="Znf_FYVE-rel"/>
</dbReference>
<dbReference type="AlphaFoldDB" id="A0A7L1CXR2"/>
<evidence type="ECO:0000313" key="7">
    <source>
        <dbReference type="EMBL" id="NXM67598.1"/>
    </source>
</evidence>
<evidence type="ECO:0000256" key="4">
    <source>
        <dbReference type="PROSITE-ProRule" id="PRU00091"/>
    </source>
</evidence>
<dbReference type="GO" id="GO:0016197">
    <property type="term" value="P:endosomal transport"/>
    <property type="evidence" value="ECO:0007669"/>
    <property type="project" value="TreeGrafter"/>
</dbReference>
<keyword evidence="1" id="KW-0479">Metal-binding</keyword>
<dbReference type="CDD" id="cd15729">
    <property type="entry name" value="FYVE_endofin"/>
    <property type="match status" value="1"/>
</dbReference>
<dbReference type="FunFam" id="3.30.40.10:FF:000084">
    <property type="entry name" value="Zinc finger, FYVE domain-containing 9b"/>
    <property type="match status" value="1"/>
</dbReference>
<name>A0A7L1CXR2_9PASS</name>
<evidence type="ECO:0000313" key="8">
    <source>
        <dbReference type="Proteomes" id="UP000553648"/>
    </source>
</evidence>
<feature type="region of interest" description="Disordered" evidence="5">
    <location>
        <begin position="279"/>
        <end position="402"/>
    </location>
</feature>
<dbReference type="SMART" id="SM00064">
    <property type="entry name" value="FYVE"/>
    <property type="match status" value="1"/>
</dbReference>
<accession>A0A7L1CXR2</accession>
<dbReference type="Proteomes" id="UP000553648">
    <property type="component" value="Unassembled WGS sequence"/>
</dbReference>
<dbReference type="EMBL" id="VXBA01001116">
    <property type="protein sequence ID" value="NXM67598.1"/>
    <property type="molecule type" value="Genomic_DNA"/>
</dbReference>
<evidence type="ECO:0000256" key="3">
    <source>
        <dbReference type="ARBA" id="ARBA00022833"/>
    </source>
</evidence>
<dbReference type="GO" id="GO:0008270">
    <property type="term" value="F:zinc ion binding"/>
    <property type="evidence" value="ECO:0007669"/>
    <property type="project" value="UniProtKB-KW"/>
</dbReference>
<dbReference type="GO" id="GO:0006622">
    <property type="term" value="P:protein targeting to lysosome"/>
    <property type="evidence" value="ECO:0007669"/>
    <property type="project" value="TreeGrafter"/>
</dbReference>
<comment type="caution">
    <text evidence="7">The sequence shown here is derived from an EMBL/GenBank/DDBJ whole genome shotgun (WGS) entry which is preliminary data.</text>
</comment>
<dbReference type="PANTHER" id="PTHR46319:SF1">
    <property type="entry name" value="ZINC FINGER FYVE DOMAIN-CONTAINING PROTEIN 16"/>
    <property type="match status" value="1"/>
</dbReference>
<dbReference type="Pfam" id="PF01363">
    <property type="entry name" value="FYVE"/>
    <property type="match status" value="1"/>
</dbReference>
<keyword evidence="2 4" id="KW-0863">Zinc-finger</keyword>
<evidence type="ECO:0000256" key="1">
    <source>
        <dbReference type="ARBA" id="ARBA00022723"/>
    </source>
</evidence>
<reference evidence="7 8" key="1">
    <citation type="submission" date="2019-09" db="EMBL/GenBank/DDBJ databases">
        <title>Bird 10,000 Genomes (B10K) Project - Family phase.</title>
        <authorList>
            <person name="Zhang G."/>
        </authorList>
    </citation>
    <scope>NUCLEOTIDE SEQUENCE [LARGE SCALE GENOMIC DNA]</scope>
    <source>
        <strain evidence="7">B10K-DU-002-03</strain>
        <tissue evidence="7">Muscle</tissue>
    </source>
</reference>
<dbReference type="PANTHER" id="PTHR46319">
    <property type="entry name" value="ZINC FINGER FYVE DOMAIN-CONTAINING PROTEIN"/>
    <property type="match status" value="1"/>
</dbReference>
<dbReference type="PROSITE" id="PS50178">
    <property type="entry name" value="ZF_FYVE"/>
    <property type="match status" value="1"/>
</dbReference>
<dbReference type="InterPro" id="IPR000306">
    <property type="entry name" value="Znf_FYVE"/>
</dbReference>